<name>A0A182MZ44_9DIPT</name>
<evidence type="ECO:0000313" key="3">
    <source>
        <dbReference type="EnsemblMetazoa" id="ADIR000649-PA"/>
    </source>
</evidence>
<feature type="region of interest" description="Disordered" evidence="1">
    <location>
        <begin position="110"/>
        <end position="151"/>
    </location>
</feature>
<organism evidence="3 4">
    <name type="scientific">Anopheles dirus</name>
    <dbReference type="NCBI Taxonomy" id="7168"/>
    <lineage>
        <taxon>Eukaryota</taxon>
        <taxon>Metazoa</taxon>
        <taxon>Ecdysozoa</taxon>
        <taxon>Arthropoda</taxon>
        <taxon>Hexapoda</taxon>
        <taxon>Insecta</taxon>
        <taxon>Pterygota</taxon>
        <taxon>Neoptera</taxon>
        <taxon>Endopterygota</taxon>
        <taxon>Diptera</taxon>
        <taxon>Nematocera</taxon>
        <taxon>Culicoidea</taxon>
        <taxon>Culicidae</taxon>
        <taxon>Anophelinae</taxon>
        <taxon>Anopheles</taxon>
    </lineage>
</organism>
<keyword evidence="2" id="KW-0732">Signal</keyword>
<evidence type="ECO:0000256" key="2">
    <source>
        <dbReference type="SAM" id="SignalP"/>
    </source>
</evidence>
<dbReference type="AlphaFoldDB" id="A0A182MZ44"/>
<reference evidence="3" key="2">
    <citation type="submission" date="2020-05" db="UniProtKB">
        <authorList>
            <consortium name="EnsemblMetazoa"/>
        </authorList>
    </citation>
    <scope>IDENTIFICATION</scope>
    <source>
        <strain evidence="3">WRAIR2</strain>
    </source>
</reference>
<dbReference type="EnsemblMetazoa" id="ADIR000649-RA">
    <property type="protein sequence ID" value="ADIR000649-PA"/>
    <property type="gene ID" value="ADIR000649"/>
</dbReference>
<accession>A0A182MZ44</accession>
<feature type="compositionally biased region" description="Low complexity" evidence="1">
    <location>
        <begin position="110"/>
        <end position="130"/>
    </location>
</feature>
<evidence type="ECO:0000313" key="4">
    <source>
        <dbReference type="Proteomes" id="UP000075884"/>
    </source>
</evidence>
<feature type="chain" id="PRO_5008129056" evidence="2">
    <location>
        <begin position="22"/>
        <end position="151"/>
    </location>
</feature>
<sequence length="151" mass="17072">MSKILFVAATLVGYCALFSEAGSYYYNNQPHPAGPPPPQPLPYLPNYDVVLPPPDYETVNVAHGWENLPWKPVVQFPWPGPEEHHGPHHHYPPHYHYGSKTPCPNKHYVKTTTTRKPTTTTTTTTTTTPRPTKKHHLADLSLTHGHKNTRK</sequence>
<reference evidence="4" key="1">
    <citation type="submission" date="2013-03" db="EMBL/GenBank/DDBJ databases">
        <title>The Genome Sequence of Anopheles dirus WRAIR2.</title>
        <authorList>
            <consortium name="The Broad Institute Genomics Platform"/>
            <person name="Neafsey D.E."/>
            <person name="Walton C."/>
            <person name="Walker B."/>
            <person name="Young S.K."/>
            <person name="Zeng Q."/>
            <person name="Gargeya S."/>
            <person name="Fitzgerald M."/>
            <person name="Haas B."/>
            <person name="Abouelleil A."/>
            <person name="Allen A.W."/>
            <person name="Alvarado L."/>
            <person name="Arachchi H.M."/>
            <person name="Berlin A.M."/>
            <person name="Chapman S.B."/>
            <person name="Gainer-Dewar J."/>
            <person name="Goldberg J."/>
            <person name="Griggs A."/>
            <person name="Gujja S."/>
            <person name="Hansen M."/>
            <person name="Howarth C."/>
            <person name="Imamovic A."/>
            <person name="Ireland A."/>
            <person name="Larimer J."/>
            <person name="McCowan C."/>
            <person name="Murphy C."/>
            <person name="Pearson M."/>
            <person name="Poon T.W."/>
            <person name="Priest M."/>
            <person name="Roberts A."/>
            <person name="Saif S."/>
            <person name="Shea T."/>
            <person name="Sisk P."/>
            <person name="Sykes S."/>
            <person name="Wortman J."/>
            <person name="Nusbaum C."/>
            <person name="Birren B."/>
        </authorList>
    </citation>
    <scope>NUCLEOTIDE SEQUENCE [LARGE SCALE GENOMIC DNA]</scope>
    <source>
        <strain evidence="4">WRAIR2</strain>
    </source>
</reference>
<protein>
    <submittedName>
        <fullName evidence="3">Uncharacterized protein</fullName>
    </submittedName>
</protein>
<evidence type="ECO:0000256" key="1">
    <source>
        <dbReference type="SAM" id="MobiDB-lite"/>
    </source>
</evidence>
<proteinExistence type="predicted"/>
<dbReference type="Proteomes" id="UP000075884">
    <property type="component" value="Unassembled WGS sequence"/>
</dbReference>
<keyword evidence="4" id="KW-1185">Reference proteome</keyword>
<feature type="signal peptide" evidence="2">
    <location>
        <begin position="1"/>
        <end position="21"/>
    </location>
</feature>
<dbReference type="VEuPathDB" id="VectorBase:ADIR000649"/>